<dbReference type="AlphaFoldDB" id="A0A6N2R767"/>
<organism evidence="1">
    <name type="scientific">Schaalia odontolytica</name>
    <dbReference type="NCBI Taxonomy" id="1660"/>
    <lineage>
        <taxon>Bacteria</taxon>
        <taxon>Bacillati</taxon>
        <taxon>Actinomycetota</taxon>
        <taxon>Actinomycetes</taxon>
        <taxon>Actinomycetales</taxon>
        <taxon>Actinomycetaceae</taxon>
        <taxon>Schaalia</taxon>
    </lineage>
</organism>
<proteinExistence type="predicted"/>
<gene>
    <name evidence="1" type="ORF">AOLFYP35_00170</name>
</gene>
<dbReference type="EMBL" id="CACRSM010000002">
    <property type="protein sequence ID" value="VYS75951.1"/>
    <property type="molecule type" value="Genomic_DNA"/>
</dbReference>
<dbReference type="InterPro" id="IPR011990">
    <property type="entry name" value="TPR-like_helical_dom_sf"/>
</dbReference>
<accession>A0A6N2R767</accession>
<name>A0A6N2R767_9ACTO</name>
<dbReference type="SUPFAM" id="SSF48452">
    <property type="entry name" value="TPR-like"/>
    <property type="match status" value="2"/>
</dbReference>
<dbReference type="Gene3D" id="1.25.40.10">
    <property type="entry name" value="Tetratricopeptide repeat domain"/>
    <property type="match status" value="1"/>
</dbReference>
<protein>
    <recommendedName>
        <fullName evidence="2">Tetratricopeptide repeat protein</fullName>
    </recommendedName>
</protein>
<evidence type="ECO:0000313" key="1">
    <source>
        <dbReference type="EMBL" id="VYS75951.1"/>
    </source>
</evidence>
<evidence type="ECO:0008006" key="2">
    <source>
        <dbReference type="Google" id="ProtNLM"/>
    </source>
</evidence>
<sequence>MPNAEDVRELLDFTSQLPWGPARSSQVAQAVVWADALEGEAELQIDAYLALTLSYQQGNEEWKALAPVSLLLSRFEKNSADFTPEQTEELAWLFKSAVAAAGRNPAVSIEQIDELITSLAAFVSGQGFSMHAVHGVRAMVGLRTGRLDDAREALTLWRSTPSDQISDCEGCDPMKQINEAVAHKDWERAVATAMPLFDEEGACGAQPHGIRAKAMIPLLMSGRPEAAWEAHIRSYRHHRGVANSIDYIGLHLEYLVRSGRWQRALEILRDSIGMTSSLESASLLADYLPAAALTAIEATRRGHGSEAFGALCTGQSQWCQGPKLDVNTPLSEAAEKLSQWALNVASLFDQRNGNDYYTRLTREVLEAGPVNEQAETRAQGEWQLELVGERETMPEPLSTIEGEELPALQVSSRATRTQAETIDQANPYPPIDYSLPPLPASMQEAFDRYAAQTDVIGYNVETNLLTDWCLVNTLDVDELQFDENDPQAALSFASFSKTLLSLRKEHEKFESVYERVAPVIHSMPEGTPLHTPGFFARIFGRSQASFSRKELTTTQLELLRYSCELDRYSWLGMDAPSDLQKSAVALCDAFVSQIASMTSTLNRGATKAEDIAAIIDCLCTCGEIFLDSEKSKQALNALHTIESLKPACLHSGTSESAFMRTLSLEGAQLYLEIDDYRRAAQLADQALRLETHCDPYTAFFARLIICTASIKAYESAEAVSQALRLSEIITRTPLRSLGLSAATIISDAFEGVHRIEEAIELLEQTISRAGNSSFARLLTALIRLTLASYYLSIDQDEEAYEAAMEAIDPLVASGNLRTASRAGSLANDAAKRLHDRPKRLAAIERALKIAKEFKAPHDVIALTRMAAKAYVDTPTGKVSEADKERALQAVDAGSTWLDSFTEEIDPQEMTFLRAGITYIKGWVYMTSHDHYPAIPLLQEAFALQKEIKDAENYVFPLAALSQCYSELGDTDALHNLLIEVKETIKTTSLHSGKLRTLAREIEKELSGQGEA</sequence>
<reference evidence="1" key="1">
    <citation type="submission" date="2019-11" db="EMBL/GenBank/DDBJ databases">
        <authorList>
            <person name="Feng L."/>
        </authorList>
    </citation>
    <scope>NUCLEOTIDE SEQUENCE</scope>
    <source>
        <strain evidence="1">AodontolyticusLFYP35</strain>
    </source>
</reference>